<reference evidence="17" key="1">
    <citation type="journal article" date="2019" name="Int. J. Syst. Evol. Microbiol.">
        <title>The Global Catalogue of Microorganisms (GCM) 10K type strain sequencing project: providing services to taxonomists for standard genome sequencing and annotation.</title>
        <authorList>
            <consortium name="The Broad Institute Genomics Platform"/>
            <consortium name="The Broad Institute Genome Sequencing Center for Infectious Disease"/>
            <person name="Wu L."/>
            <person name="Ma J."/>
        </authorList>
    </citation>
    <scope>NUCLEOTIDE SEQUENCE [LARGE SCALE GENOMIC DNA]</scope>
    <source>
        <strain evidence="17">JCM 17561</strain>
    </source>
</reference>
<gene>
    <name evidence="12" type="primary">kup</name>
    <name evidence="16" type="ORF">GCM10022279_08760</name>
</gene>
<dbReference type="RefSeq" id="WP_103044185.1">
    <property type="nucleotide sequence ID" value="NZ_BAABBP010000005.1"/>
</dbReference>
<keyword evidence="7 12" id="KW-0769">Symport</keyword>
<dbReference type="InterPro" id="IPR053952">
    <property type="entry name" value="K_trans_C"/>
</dbReference>
<organism evidence="16 17">
    <name type="scientific">Comamonas faecalis</name>
    <dbReference type="NCBI Taxonomy" id="1387849"/>
    <lineage>
        <taxon>Bacteria</taxon>
        <taxon>Pseudomonadati</taxon>
        <taxon>Pseudomonadota</taxon>
        <taxon>Betaproteobacteria</taxon>
        <taxon>Burkholderiales</taxon>
        <taxon>Comamonadaceae</taxon>
        <taxon>Comamonas</taxon>
    </lineage>
</organism>
<keyword evidence="9 12" id="KW-1133">Transmembrane helix</keyword>
<dbReference type="InterPro" id="IPR053951">
    <property type="entry name" value="K_trans_N"/>
</dbReference>
<proteinExistence type="inferred from homology"/>
<feature type="transmembrane region" description="Helical" evidence="12">
    <location>
        <begin position="187"/>
        <end position="209"/>
    </location>
</feature>
<evidence type="ECO:0000313" key="16">
    <source>
        <dbReference type="EMBL" id="GAA3987945.1"/>
    </source>
</evidence>
<name>A0ABP7QTV7_9BURK</name>
<feature type="transmembrane region" description="Helical" evidence="12">
    <location>
        <begin position="157"/>
        <end position="175"/>
    </location>
</feature>
<comment type="function">
    <text evidence="12">Transport of potassium into the cell. Likely operates as a K(+):H(+) symporter.</text>
</comment>
<evidence type="ECO:0000313" key="17">
    <source>
        <dbReference type="Proteomes" id="UP001501627"/>
    </source>
</evidence>
<evidence type="ECO:0000256" key="1">
    <source>
        <dbReference type="ARBA" id="ARBA00004141"/>
    </source>
</evidence>
<sequence length="642" mass="68360">MTPQDTASSSSATPVEEGPGGAGSWPLALAVLGVVYGDLGTSTIYALRAAFSAQAGALAPSAANVLGMVSLVLWTLLLVVTLKYVVCVLQADNRGEGGVFALIALLRPWRGLDRWGRRALILTGLAGASMLYAGIMITPAISILSAVEGLAIVSPRLGGFVVPATIAILALLFAVQHLGTARIGALFGPLMALWFAAIAALGLYGIVQAPQVLAAVDPRHALHFFGANGVAGFVVLFAVFLVTTGAEAMYADIGHFGRAPIRRAWFVMVLPALVLNYFGQGAVLLRDAHAVQQPFFHLAPAPLLLPVVVLATLATVIASQAAITGAFSMTRQAAQLGLMPHSRVVQTSDETVGQVYVPLVNWMLMGAAIVLVVLFQSSDRLASTYGISVSTTMVVTSILAFFVVRERGHWHWAAALLFLLGFLPIDLAYLGANALQIPHGGWFPVLAGAGFFTVMSTWRRGGELLGRQAGENARTLDDLLHVFERDQVARVAGTAVFLTAQRGGMPAALCHHVERNHALQRQVVLLTVSIEDVPRVSGDERIELHDLGLGFFRVVLHYGYIQGVNLPADLAACGDRGLTIDLAAATYYIEYRSPLSAHGRRDGMAAWRDRLLGVLVRNSADVTQGFRIPVDKIVEVGLRVRI</sequence>
<accession>A0ABP7QTV7</accession>
<keyword evidence="3 12" id="KW-0813">Transport</keyword>
<keyword evidence="4 12" id="KW-1003">Cell membrane</keyword>
<feature type="transmembrane region" description="Helical" evidence="12">
    <location>
        <begin position="381"/>
        <end position="403"/>
    </location>
</feature>
<keyword evidence="5 12" id="KW-0633">Potassium transport</keyword>
<feature type="transmembrane region" description="Helical" evidence="12">
    <location>
        <begin position="410"/>
        <end position="429"/>
    </location>
</feature>
<protein>
    <recommendedName>
        <fullName evidence="12">Probable potassium transport system protein Kup</fullName>
    </recommendedName>
</protein>
<feature type="transmembrane region" description="Helical" evidence="12">
    <location>
        <begin position="221"/>
        <end position="243"/>
    </location>
</feature>
<evidence type="ECO:0000259" key="14">
    <source>
        <dbReference type="Pfam" id="PF02705"/>
    </source>
</evidence>
<feature type="transmembrane region" description="Helical" evidence="12">
    <location>
        <begin position="65"/>
        <end position="86"/>
    </location>
</feature>
<comment type="catalytic activity">
    <reaction evidence="12">
        <text>K(+)(in) + H(+)(in) = K(+)(out) + H(+)(out)</text>
        <dbReference type="Rhea" id="RHEA:28490"/>
        <dbReference type="ChEBI" id="CHEBI:15378"/>
        <dbReference type="ChEBI" id="CHEBI:29103"/>
    </reaction>
</comment>
<evidence type="ECO:0000256" key="13">
    <source>
        <dbReference type="SAM" id="MobiDB-lite"/>
    </source>
</evidence>
<evidence type="ECO:0000256" key="10">
    <source>
        <dbReference type="ARBA" id="ARBA00023065"/>
    </source>
</evidence>
<dbReference type="PANTHER" id="PTHR30540:SF79">
    <property type="entry name" value="LOW AFFINITY POTASSIUM TRANSPORT SYSTEM PROTEIN KUP"/>
    <property type="match status" value="1"/>
</dbReference>
<keyword evidence="17" id="KW-1185">Reference proteome</keyword>
<feature type="compositionally biased region" description="Polar residues" evidence="13">
    <location>
        <begin position="1"/>
        <end position="13"/>
    </location>
</feature>
<evidence type="ECO:0000256" key="12">
    <source>
        <dbReference type="HAMAP-Rule" id="MF_01522"/>
    </source>
</evidence>
<evidence type="ECO:0000256" key="6">
    <source>
        <dbReference type="ARBA" id="ARBA00022692"/>
    </source>
</evidence>
<feature type="domain" description="K+ potassium transporter integral membrane" evidence="14">
    <location>
        <begin position="28"/>
        <end position="480"/>
    </location>
</feature>
<comment type="subcellular location">
    <subcellularLocation>
        <location evidence="12">Cell membrane</location>
        <topology evidence="12">Multi-pass membrane protein</topology>
    </subcellularLocation>
    <subcellularLocation>
        <location evidence="1">Membrane</location>
        <topology evidence="1">Multi-pass membrane protein</topology>
    </subcellularLocation>
</comment>
<dbReference type="HAMAP" id="MF_01522">
    <property type="entry name" value="Kup"/>
    <property type="match status" value="1"/>
</dbReference>
<comment type="similarity">
    <text evidence="2 12">Belongs to the HAK/KUP transporter (TC 2.A.72) family.</text>
</comment>
<comment type="caution">
    <text evidence="16">The sequence shown here is derived from an EMBL/GenBank/DDBJ whole genome shotgun (WGS) entry which is preliminary data.</text>
</comment>
<dbReference type="Pfam" id="PF22776">
    <property type="entry name" value="K_trans_C"/>
    <property type="match status" value="1"/>
</dbReference>
<dbReference type="Pfam" id="PF02705">
    <property type="entry name" value="K_trans"/>
    <property type="match status" value="1"/>
</dbReference>
<evidence type="ECO:0000256" key="4">
    <source>
        <dbReference type="ARBA" id="ARBA00022475"/>
    </source>
</evidence>
<keyword evidence="10 12" id="KW-0406">Ion transport</keyword>
<feature type="transmembrane region" description="Helical" evidence="12">
    <location>
        <begin position="441"/>
        <end position="458"/>
    </location>
</feature>
<evidence type="ECO:0000256" key="7">
    <source>
        <dbReference type="ARBA" id="ARBA00022847"/>
    </source>
</evidence>
<dbReference type="InterPro" id="IPR003855">
    <property type="entry name" value="K+_transporter"/>
</dbReference>
<evidence type="ECO:0000256" key="11">
    <source>
        <dbReference type="ARBA" id="ARBA00023136"/>
    </source>
</evidence>
<keyword evidence="11 12" id="KW-0472">Membrane</keyword>
<evidence type="ECO:0000256" key="3">
    <source>
        <dbReference type="ARBA" id="ARBA00022448"/>
    </source>
</evidence>
<evidence type="ECO:0000256" key="8">
    <source>
        <dbReference type="ARBA" id="ARBA00022958"/>
    </source>
</evidence>
<keyword evidence="8 12" id="KW-0630">Potassium</keyword>
<feature type="transmembrane region" description="Helical" evidence="12">
    <location>
        <begin position="119"/>
        <end position="145"/>
    </location>
</feature>
<evidence type="ECO:0000256" key="2">
    <source>
        <dbReference type="ARBA" id="ARBA00007019"/>
    </source>
</evidence>
<dbReference type="InterPro" id="IPR023051">
    <property type="entry name" value="Kup"/>
</dbReference>
<dbReference type="Proteomes" id="UP001501627">
    <property type="component" value="Unassembled WGS sequence"/>
</dbReference>
<evidence type="ECO:0000256" key="9">
    <source>
        <dbReference type="ARBA" id="ARBA00022989"/>
    </source>
</evidence>
<feature type="domain" description="K+ potassium transporter C-terminal" evidence="15">
    <location>
        <begin position="493"/>
        <end position="642"/>
    </location>
</feature>
<feature type="transmembrane region" description="Helical" evidence="12">
    <location>
        <begin position="264"/>
        <end position="283"/>
    </location>
</feature>
<feature type="transmembrane region" description="Helical" evidence="12">
    <location>
        <begin position="351"/>
        <end position="375"/>
    </location>
</feature>
<dbReference type="EMBL" id="BAABBP010000005">
    <property type="protein sequence ID" value="GAA3987945.1"/>
    <property type="molecule type" value="Genomic_DNA"/>
</dbReference>
<keyword evidence="6 12" id="KW-0812">Transmembrane</keyword>
<evidence type="ECO:0000259" key="15">
    <source>
        <dbReference type="Pfam" id="PF22776"/>
    </source>
</evidence>
<dbReference type="PANTHER" id="PTHR30540">
    <property type="entry name" value="OSMOTIC STRESS POTASSIUM TRANSPORTER"/>
    <property type="match status" value="1"/>
</dbReference>
<feature type="transmembrane region" description="Helical" evidence="12">
    <location>
        <begin position="303"/>
        <end position="330"/>
    </location>
</feature>
<evidence type="ECO:0000256" key="5">
    <source>
        <dbReference type="ARBA" id="ARBA00022538"/>
    </source>
</evidence>
<feature type="region of interest" description="Disordered" evidence="13">
    <location>
        <begin position="1"/>
        <end position="21"/>
    </location>
</feature>